<feature type="non-terminal residue" evidence="6">
    <location>
        <position position="336"/>
    </location>
</feature>
<proteinExistence type="predicted"/>
<evidence type="ECO:0000256" key="4">
    <source>
        <dbReference type="ARBA" id="ARBA00046458"/>
    </source>
</evidence>
<dbReference type="InterPro" id="IPR013783">
    <property type="entry name" value="Ig-like_fold"/>
</dbReference>
<dbReference type="InterPro" id="IPR036179">
    <property type="entry name" value="Ig-like_dom_sf"/>
</dbReference>
<reference evidence="6 7" key="1">
    <citation type="journal article" date="2021" name="Cell">
        <title>Tracing the genetic footprints of vertebrate landing in non-teleost ray-finned fishes.</title>
        <authorList>
            <person name="Bi X."/>
            <person name="Wang K."/>
            <person name="Yang L."/>
            <person name="Pan H."/>
            <person name="Jiang H."/>
            <person name="Wei Q."/>
            <person name="Fang M."/>
            <person name="Yu H."/>
            <person name="Zhu C."/>
            <person name="Cai Y."/>
            <person name="He Y."/>
            <person name="Gan X."/>
            <person name="Zeng H."/>
            <person name="Yu D."/>
            <person name="Zhu Y."/>
            <person name="Jiang H."/>
            <person name="Qiu Q."/>
            <person name="Yang H."/>
            <person name="Zhang Y.E."/>
            <person name="Wang W."/>
            <person name="Zhu M."/>
            <person name="He S."/>
            <person name="Zhang G."/>
        </authorList>
    </citation>
    <scope>NUCLEOTIDE SEQUENCE [LARGE SCALE GENOMIC DNA]</scope>
    <source>
        <strain evidence="6">Bchr_013</strain>
    </source>
</reference>
<dbReference type="PROSITE" id="PS50835">
    <property type="entry name" value="IG_LIKE"/>
    <property type="match status" value="2"/>
</dbReference>
<evidence type="ECO:0000313" key="6">
    <source>
        <dbReference type="EMBL" id="KAG2464737.1"/>
    </source>
</evidence>
<dbReference type="Proteomes" id="UP000886611">
    <property type="component" value="Unassembled WGS sequence"/>
</dbReference>
<evidence type="ECO:0000313" key="7">
    <source>
        <dbReference type="Proteomes" id="UP000886611"/>
    </source>
</evidence>
<accession>A0A8X7XAU7</accession>
<keyword evidence="7" id="KW-1185">Reference proteome</keyword>
<dbReference type="PANTHER" id="PTHR46013">
    <property type="entry name" value="VASCULAR CELL ADHESION MOLECULE 1"/>
    <property type="match status" value="1"/>
</dbReference>
<dbReference type="EMBL" id="JAATIS010003289">
    <property type="protein sequence ID" value="KAG2464737.1"/>
    <property type="molecule type" value="Genomic_DNA"/>
</dbReference>
<feature type="domain" description="Ig-like" evidence="5">
    <location>
        <begin position="230"/>
        <end position="308"/>
    </location>
</feature>
<comment type="caution">
    <text evidence="6">The sequence shown here is derived from an EMBL/GenBank/DDBJ whole genome shotgun (WGS) entry which is preliminary data.</text>
</comment>
<sequence>MAEQKVKKSVGKQQHLQCIEEQLSPMTPTYSNNMAVTYTPQTICTLEGSTVRINCKYDHPAEFTIQLEAWFYDHNKDNVYPKDGTIVYHTNRSQVPSSYTNRVQFFGNKNKICDVKISNVSRQESGEYKFRFEGTDNWTQKPGVSVTITGLIIQTTPETIKENDTVTLSCRANCSLNNTVFSWFRNGRPLNETSKDLQIQRVSTEDSVSYSCRAGNITSPERLLDVQFAPKNAVITGQPPACIEGTSVTLNCTALANPSSNYTWVKENSSQVGSGEQLHINEFKRSHDGSYHCEATNAHGMAKSAAITLTINGEHLNVLWLWAEKHLFLICKYYNI</sequence>
<protein>
    <recommendedName>
        <fullName evidence="1">B-cell receptor CD22</fullName>
    </recommendedName>
    <alternativeName>
        <fullName evidence="2">Sialic acid-binding Ig-like lectin 2</fullName>
    </alternativeName>
</protein>
<evidence type="ECO:0000256" key="3">
    <source>
        <dbReference type="ARBA" id="ARBA00045430"/>
    </source>
</evidence>
<dbReference type="Gene3D" id="2.60.40.10">
    <property type="entry name" value="Immunoglobulins"/>
    <property type="match status" value="3"/>
</dbReference>
<name>A0A8X7XAU7_POLSE</name>
<gene>
    <name evidence="6" type="primary">Cd22_6</name>
    <name evidence="6" type="ORF">GTO96_0014112</name>
</gene>
<dbReference type="InterPro" id="IPR003599">
    <property type="entry name" value="Ig_sub"/>
</dbReference>
<comment type="function">
    <text evidence="3">Most highly expressed siglec (sialic acid-binding immunoglobulin-like lectin) on B-cells that plays a role in various aspects of B-cell biology including differentiation, antigen presentation, and trafficking to bone marrow. Binds to alpha 2,6-linked sialic acid residues of surface molecules such as CD22 itself, CD45 and IgM in a cis configuration. Can also bind to ligands on other cells as an adhesion molecule in a trans configuration. Acts as an inhibitory coreceptor on the surface of B-cells and inhibits B-cell receptor induced signaling, characterized by inhibition of the calcium mobilization and cellular activation. Mechanistically, the immunoreceptor tyrosine-based inhibitory motif domain is phosphorylated by the Src kinase LYN, which in turn leads to the recruitment of the protein tyrosine phosphatase 1/PTPN6, leading to the negative regulation of BCR signaling. If this negative signaling from is of sufficient strength, apoptosis of the B-cell can be induced.</text>
</comment>
<dbReference type="SMART" id="SM00409">
    <property type="entry name" value="IG"/>
    <property type="match status" value="3"/>
</dbReference>
<dbReference type="InterPro" id="IPR056386">
    <property type="entry name" value="Ig_CD22"/>
</dbReference>
<dbReference type="SUPFAM" id="SSF48726">
    <property type="entry name" value="Immunoglobulin"/>
    <property type="match status" value="3"/>
</dbReference>
<organism evidence="6 7">
    <name type="scientific">Polypterus senegalus</name>
    <name type="common">Senegal bichir</name>
    <dbReference type="NCBI Taxonomy" id="55291"/>
    <lineage>
        <taxon>Eukaryota</taxon>
        <taxon>Metazoa</taxon>
        <taxon>Chordata</taxon>
        <taxon>Craniata</taxon>
        <taxon>Vertebrata</taxon>
        <taxon>Euteleostomi</taxon>
        <taxon>Actinopterygii</taxon>
        <taxon>Polypteriformes</taxon>
        <taxon>Polypteridae</taxon>
        <taxon>Polypterus</taxon>
    </lineage>
</organism>
<dbReference type="InterPro" id="IPR007110">
    <property type="entry name" value="Ig-like_dom"/>
</dbReference>
<dbReference type="Pfam" id="PF13927">
    <property type="entry name" value="Ig_3"/>
    <property type="match status" value="2"/>
</dbReference>
<evidence type="ECO:0000259" key="5">
    <source>
        <dbReference type="PROSITE" id="PS50835"/>
    </source>
</evidence>
<feature type="non-terminal residue" evidence="6">
    <location>
        <position position="1"/>
    </location>
</feature>
<dbReference type="PANTHER" id="PTHR46013:SF4">
    <property type="entry name" value="B-CELL RECEPTOR CD22-RELATED"/>
    <property type="match status" value="1"/>
</dbReference>
<dbReference type="Pfam" id="PF24518">
    <property type="entry name" value="Ig_CD22"/>
    <property type="match status" value="1"/>
</dbReference>
<dbReference type="InterPro" id="IPR003598">
    <property type="entry name" value="Ig_sub2"/>
</dbReference>
<dbReference type="AlphaFoldDB" id="A0A8X7XAU7"/>
<comment type="subunit">
    <text evidence="4">Predominantly monomer of isoform CD22-beta. Also found as heterodimer of isoform CD22-beta and a shorter isoform. Interacts with PTPN6/SHP-1, LYN, SYK, PIK3R1/PIK3R2 and PLCG1 upon phosphorylation. Interacts with GRB2, INPP5D and SHC1 upon phosphorylation. May form a complex with INPP5D/SHIP, GRB2 and SHC1.</text>
</comment>
<feature type="domain" description="Ig-like" evidence="5">
    <location>
        <begin position="142"/>
        <end position="225"/>
    </location>
</feature>
<dbReference type="CDD" id="cd00096">
    <property type="entry name" value="Ig"/>
    <property type="match status" value="1"/>
</dbReference>
<evidence type="ECO:0000256" key="2">
    <source>
        <dbReference type="ARBA" id="ARBA00041781"/>
    </source>
</evidence>
<dbReference type="SMART" id="SM00408">
    <property type="entry name" value="IGc2"/>
    <property type="match status" value="2"/>
</dbReference>
<evidence type="ECO:0000256" key="1">
    <source>
        <dbReference type="ARBA" id="ARBA00040106"/>
    </source>
</evidence>